<gene>
    <name evidence="2" type="ORF">D9757_010053</name>
</gene>
<accession>A0A8H5LXV0</accession>
<dbReference type="OrthoDB" id="2744793at2759"/>
<dbReference type="Proteomes" id="UP000518752">
    <property type="component" value="Unassembled WGS sequence"/>
</dbReference>
<proteinExistence type="predicted"/>
<keyword evidence="1" id="KW-1133">Transmembrane helix</keyword>
<feature type="transmembrane region" description="Helical" evidence="1">
    <location>
        <begin position="264"/>
        <end position="286"/>
    </location>
</feature>
<protein>
    <submittedName>
        <fullName evidence="2">Uncharacterized protein</fullName>
    </submittedName>
</protein>
<feature type="transmembrane region" description="Helical" evidence="1">
    <location>
        <begin position="184"/>
        <end position="208"/>
    </location>
</feature>
<evidence type="ECO:0000256" key="1">
    <source>
        <dbReference type="SAM" id="Phobius"/>
    </source>
</evidence>
<sequence>MDSDDNAVIAAFTDTIYFDIAGLIVTTVGYELPRFPPGVFIAGMIVATRSLLNKPWTRSRVALFACLVVISICFTWEIFYTGVLELMLTKYTLLEQGGSGLVAQFEEAIQKVLPLQYLPPWPGTINVLLSDYMVVWRAWVLFQSSKSLKFALAFLMFANIGVNVADCIWGDLEVKIETSGTSVLDWLSGIVSLAVNMFATGLISWMGWRHRRMKTNAAIHKRSRAENILLLLIESGAVYCAVQLIYSVFVLLQTYWYTSPSTALHIITSVGIISSAWYPVAVIILVNEGSSPVVETFHIHQSKTNGETDAQRVNLSRSRRIMAKDYQMIIDAEKY</sequence>
<evidence type="ECO:0000313" key="2">
    <source>
        <dbReference type="EMBL" id="KAF5374045.1"/>
    </source>
</evidence>
<keyword evidence="3" id="KW-1185">Reference proteome</keyword>
<dbReference type="AlphaFoldDB" id="A0A8H5LXV0"/>
<dbReference type="EMBL" id="JAACJN010000104">
    <property type="protein sequence ID" value="KAF5374045.1"/>
    <property type="molecule type" value="Genomic_DNA"/>
</dbReference>
<evidence type="ECO:0000313" key="3">
    <source>
        <dbReference type="Proteomes" id="UP000518752"/>
    </source>
</evidence>
<name>A0A8H5LXV0_9AGAR</name>
<keyword evidence="1" id="KW-0812">Transmembrane</keyword>
<organism evidence="2 3">
    <name type="scientific">Collybiopsis confluens</name>
    <dbReference type="NCBI Taxonomy" id="2823264"/>
    <lineage>
        <taxon>Eukaryota</taxon>
        <taxon>Fungi</taxon>
        <taxon>Dikarya</taxon>
        <taxon>Basidiomycota</taxon>
        <taxon>Agaricomycotina</taxon>
        <taxon>Agaricomycetes</taxon>
        <taxon>Agaricomycetidae</taxon>
        <taxon>Agaricales</taxon>
        <taxon>Marasmiineae</taxon>
        <taxon>Omphalotaceae</taxon>
        <taxon>Collybiopsis</taxon>
    </lineage>
</organism>
<reference evidence="2 3" key="1">
    <citation type="journal article" date="2020" name="ISME J.">
        <title>Uncovering the hidden diversity of litter-decomposition mechanisms in mushroom-forming fungi.</title>
        <authorList>
            <person name="Floudas D."/>
            <person name="Bentzer J."/>
            <person name="Ahren D."/>
            <person name="Johansson T."/>
            <person name="Persson P."/>
            <person name="Tunlid A."/>
        </authorList>
    </citation>
    <scope>NUCLEOTIDE SEQUENCE [LARGE SCALE GENOMIC DNA]</scope>
    <source>
        <strain evidence="2 3">CBS 406.79</strain>
    </source>
</reference>
<keyword evidence="1" id="KW-0472">Membrane</keyword>
<feature type="transmembrane region" description="Helical" evidence="1">
    <location>
        <begin position="61"/>
        <end position="83"/>
    </location>
</feature>
<feature type="transmembrane region" description="Helical" evidence="1">
    <location>
        <begin position="228"/>
        <end position="252"/>
    </location>
</feature>
<feature type="transmembrane region" description="Helical" evidence="1">
    <location>
        <begin position="7"/>
        <end position="29"/>
    </location>
</feature>
<comment type="caution">
    <text evidence="2">The sequence shown here is derived from an EMBL/GenBank/DDBJ whole genome shotgun (WGS) entry which is preliminary data.</text>
</comment>
<feature type="transmembrane region" description="Helical" evidence="1">
    <location>
        <begin position="152"/>
        <end position="172"/>
    </location>
</feature>